<evidence type="ECO:0000256" key="1">
    <source>
        <dbReference type="SAM" id="Phobius"/>
    </source>
</evidence>
<gene>
    <name evidence="2" type="ORF">CBF29_06640</name>
</gene>
<name>A0A430AW30_9ENTE</name>
<keyword evidence="1" id="KW-0472">Membrane</keyword>
<proteinExistence type="predicted"/>
<evidence type="ECO:0000313" key="2">
    <source>
        <dbReference type="EMBL" id="RSU12272.1"/>
    </source>
</evidence>
<dbReference type="RefSeq" id="WP_126808726.1">
    <property type="nucleotide sequence ID" value="NZ_NGKA01000008.1"/>
</dbReference>
<protein>
    <submittedName>
        <fullName evidence="2">Uncharacterized protein</fullName>
    </submittedName>
</protein>
<comment type="caution">
    <text evidence="2">The sequence shown here is derived from an EMBL/GenBank/DDBJ whole genome shotgun (WGS) entry which is preliminary data.</text>
</comment>
<evidence type="ECO:0000313" key="3">
    <source>
        <dbReference type="Proteomes" id="UP000287605"/>
    </source>
</evidence>
<sequence length="204" mass="23213">MFEFTQLLLLILSLFFFYMSVEGFDFQSAPFFIGVAIFVFFIYRFVKNSKIQKETKILRNQLVAKINPNDKFILNVGSETPIIAINADEKVVTLLNENNEVKSFKFEEVNKYEITVDDSSIVQKDLAGALFTPAASNVRTFSVKRLHSAKVTIYLNNFDHPFESCIIWGGAKVKEGSSIYKEIDNEIKKTTAYFDIIGSVVNNS</sequence>
<organism evidence="2 3">
    <name type="scientific">Vagococcus elongatus</name>
    <dbReference type="NCBI Taxonomy" id="180344"/>
    <lineage>
        <taxon>Bacteria</taxon>
        <taxon>Bacillati</taxon>
        <taxon>Bacillota</taxon>
        <taxon>Bacilli</taxon>
        <taxon>Lactobacillales</taxon>
        <taxon>Enterococcaceae</taxon>
        <taxon>Vagococcus</taxon>
    </lineage>
</organism>
<dbReference type="Proteomes" id="UP000287605">
    <property type="component" value="Unassembled WGS sequence"/>
</dbReference>
<keyword evidence="1" id="KW-0812">Transmembrane</keyword>
<dbReference type="EMBL" id="NGKA01000008">
    <property type="protein sequence ID" value="RSU12272.1"/>
    <property type="molecule type" value="Genomic_DNA"/>
</dbReference>
<keyword evidence="1" id="KW-1133">Transmembrane helix</keyword>
<accession>A0A430AW30</accession>
<dbReference type="AlphaFoldDB" id="A0A430AW30"/>
<keyword evidence="3" id="KW-1185">Reference proteome</keyword>
<feature type="transmembrane region" description="Helical" evidence="1">
    <location>
        <begin position="29"/>
        <end position="46"/>
    </location>
</feature>
<reference evidence="2 3" key="1">
    <citation type="submission" date="2017-05" db="EMBL/GenBank/DDBJ databases">
        <title>Vagococcus spp. assemblies.</title>
        <authorList>
            <person name="Gulvik C.A."/>
        </authorList>
    </citation>
    <scope>NUCLEOTIDE SEQUENCE [LARGE SCALE GENOMIC DNA]</scope>
    <source>
        <strain evidence="2 3">CCUG 51432</strain>
    </source>
</reference>